<evidence type="ECO:0000313" key="1">
    <source>
        <dbReference type="EMBL" id="CAB4159797.1"/>
    </source>
</evidence>
<sequence>MPLPRNNIRSKGIRTLADIEARCLPEGDCLRWQGTVTKDGMPTLWIPGVGPRGVQVGFHLATTGQPVLPGRLVYIPTCGNLWCCNFAHRTKGTRSELALLINGRMTEAKRANYEKRRQHYAEIRAAKEALKPPKPVKVPKAPKPPKVPKVVKLKPAPKQATAPKLHAIGRDVPGQVVGQAYRGAGPSIYRHTGSNARRVDPLVINRPPEAEVRITAGTRITIAPTCTDQRYTVRELPAGYRSALDPREARPWAQAAAGSRAA</sequence>
<accession>A0A6J5NLJ8</accession>
<dbReference type="EMBL" id="LR796695">
    <property type="protein sequence ID" value="CAB4159797.1"/>
    <property type="molecule type" value="Genomic_DNA"/>
</dbReference>
<reference evidence="1" key="1">
    <citation type="submission" date="2020-04" db="EMBL/GenBank/DDBJ databases">
        <authorList>
            <person name="Chiriac C."/>
            <person name="Salcher M."/>
            <person name="Ghai R."/>
            <person name="Kavagutti S V."/>
        </authorList>
    </citation>
    <scope>NUCLEOTIDE SEQUENCE</scope>
</reference>
<name>A0A6J5NLJ8_9CAUD</name>
<organism evidence="1">
    <name type="scientific">uncultured Caudovirales phage</name>
    <dbReference type="NCBI Taxonomy" id="2100421"/>
    <lineage>
        <taxon>Viruses</taxon>
        <taxon>Duplodnaviria</taxon>
        <taxon>Heunggongvirae</taxon>
        <taxon>Uroviricota</taxon>
        <taxon>Caudoviricetes</taxon>
        <taxon>Peduoviridae</taxon>
        <taxon>Maltschvirus</taxon>
        <taxon>Maltschvirus maltsch</taxon>
    </lineage>
</organism>
<gene>
    <name evidence="1" type="ORF">UFOVP726_25</name>
</gene>
<protein>
    <submittedName>
        <fullName evidence="1">Uncharacterized protein</fullName>
    </submittedName>
</protein>
<proteinExistence type="predicted"/>